<feature type="chain" id="PRO_5030708193" evidence="1">
    <location>
        <begin position="19"/>
        <end position="362"/>
    </location>
</feature>
<organism evidence="2">
    <name type="scientific">Timema genevievae</name>
    <name type="common">Walking stick</name>
    <dbReference type="NCBI Taxonomy" id="629358"/>
    <lineage>
        <taxon>Eukaryota</taxon>
        <taxon>Metazoa</taxon>
        <taxon>Ecdysozoa</taxon>
        <taxon>Arthropoda</taxon>
        <taxon>Hexapoda</taxon>
        <taxon>Insecta</taxon>
        <taxon>Pterygota</taxon>
        <taxon>Neoptera</taxon>
        <taxon>Polyneoptera</taxon>
        <taxon>Phasmatodea</taxon>
        <taxon>Timematodea</taxon>
        <taxon>Timematoidea</taxon>
        <taxon>Timematidae</taxon>
        <taxon>Timema</taxon>
    </lineage>
</organism>
<sequence>MDLNTIGLLSLLVCLVSGYSLPPPCSRSGSWGSDTFAQPEVCMSTELRVPGSFPSMTEKIILSLLKMESIKTFRKNGISMTNQRVRTPQYAVHSTARVTPYVIRPPKGRVENYLGKTILSTPDWDLSPDLPIISSLIYCGREALDHADIESKHVCSTAMLCHPLLESKLALLKLSDQGVCDVSLPQIKFVTFELDTARRGKHARSGLKQNRRVTSPLPSLKRVLVESGWCHVMSALGPLLQISVESLPRELRNNNLIAPNWDRTPIPVPSSPVYCESSALDHAVTKEDPAADLTRDPKAMYTFDDYRPTRVAGRCCPMILIVEWAEPESAHCRAVNYQKNVAVVESYKAMYTLDDYRPTRVA</sequence>
<evidence type="ECO:0000256" key="1">
    <source>
        <dbReference type="SAM" id="SignalP"/>
    </source>
</evidence>
<gene>
    <name evidence="2" type="ORF">TGEB3V08_LOCUS4912</name>
</gene>
<reference evidence="2" key="1">
    <citation type="submission" date="2020-11" db="EMBL/GenBank/DDBJ databases">
        <authorList>
            <person name="Tran Van P."/>
        </authorList>
    </citation>
    <scope>NUCLEOTIDE SEQUENCE</scope>
</reference>
<dbReference type="EMBL" id="OE840752">
    <property type="protein sequence ID" value="CAD7592384.1"/>
    <property type="molecule type" value="Genomic_DNA"/>
</dbReference>
<evidence type="ECO:0000313" key="2">
    <source>
        <dbReference type="EMBL" id="CAD7592384.1"/>
    </source>
</evidence>
<protein>
    <submittedName>
        <fullName evidence="2">Uncharacterized protein</fullName>
    </submittedName>
</protein>
<dbReference type="AlphaFoldDB" id="A0A7R9PL31"/>
<accession>A0A7R9PL31</accession>
<proteinExistence type="predicted"/>
<feature type="signal peptide" evidence="1">
    <location>
        <begin position="1"/>
        <end position="18"/>
    </location>
</feature>
<name>A0A7R9PL31_TIMGE</name>
<keyword evidence="1" id="KW-0732">Signal</keyword>